<dbReference type="CTD" id="9950325"/>
<feature type="transmembrane region" description="Helical" evidence="1">
    <location>
        <begin position="64"/>
        <end position="82"/>
    </location>
</feature>
<keyword evidence="1" id="KW-1133">Transmembrane helix</keyword>
<name>A0A1S0TKG4_LOALO</name>
<dbReference type="PANTHER" id="PTHR23021:SF11">
    <property type="entry name" value="SERPENTINE RECEPTOR, CLASS T"/>
    <property type="match status" value="1"/>
</dbReference>
<dbReference type="RefSeq" id="XP_003148419.1">
    <property type="nucleotide sequence ID" value="XM_003148371.1"/>
</dbReference>
<protein>
    <submittedName>
        <fullName evidence="2">Uncharacterized protein</fullName>
    </submittedName>
</protein>
<sequence>IAYLPCFITFLQRDCRYHSCFKLMIVIGIVDMITTSNDLTITGLYSVIGISYCTTSILSTFSNFLSLTCWFSHCSLCILLNFNRCSNLYYRRT</sequence>
<dbReference type="OrthoDB" id="5859255at2759"/>
<dbReference type="KEGG" id="loa:LOAG_12859"/>
<dbReference type="OMA" id="CLINFCH"/>
<organism evidence="2">
    <name type="scientific">Loa loa</name>
    <name type="common">Eye worm</name>
    <name type="synonym">Filaria loa</name>
    <dbReference type="NCBI Taxonomy" id="7209"/>
    <lineage>
        <taxon>Eukaryota</taxon>
        <taxon>Metazoa</taxon>
        <taxon>Ecdysozoa</taxon>
        <taxon>Nematoda</taxon>
        <taxon>Chromadorea</taxon>
        <taxon>Rhabditida</taxon>
        <taxon>Spirurina</taxon>
        <taxon>Spiruromorpha</taxon>
        <taxon>Filarioidea</taxon>
        <taxon>Onchocercidae</taxon>
        <taxon>Loa</taxon>
    </lineage>
</organism>
<dbReference type="GeneID" id="9950325"/>
<evidence type="ECO:0000313" key="2">
    <source>
        <dbReference type="EMBL" id="EFO15650.1"/>
    </source>
</evidence>
<gene>
    <name evidence="2" type="ORF">LOAG_12859</name>
</gene>
<keyword evidence="1" id="KW-0472">Membrane</keyword>
<dbReference type="PANTHER" id="PTHR23021">
    <property type="entry name" value="SERPENTINE RECEPTOR, CLASS T"/>
    <property type="match status" value="1"/>
</dbReference>
<keyword evidence="1" id="KW-0812">Transmembrane</keyword>
<dbReference type="Pfam" id="PF10321">
    <property type="entry name" value="7TM_GPCR_Srt"/>
    <property type="match status" value="1"/>
</dbReference>
<dbReference type="AlphaFoldDB" id="A0A1S0TKG4"/>
<feature type="non-terminal residue" evidence="2">
    <location>
        <position position="1"/>
    </location>
</feature>
<reference evidence="2" key="1">
    <citation type="submission" date="2012-04" db="EMBL/GenBank/DDBJ databases">
        <title>The Genome Sequence of Loa loa.</title>
        <authorList>
            <consortium name="The Broad Institute Genome Sequencing Platform"/>
            <consortium name="Broad Institute Genome Sequencing Center for Infectious Disease"/>
            <person name="Nutman T.B."/>
            <person name="Fink D.L."/>
            <person name="Russ C."/>
            <person name="Young S."/>
            <person name="Zeng Q."/>
            <person name="Gargeya S."/>
            <person name="Alvarado L."/>
            <person name="Berlin A."/>
            <person name="Chapman S.B."/>
            <person name="Chen Z."/>
            <person name="Freedman E."/>
            <person name="Gellesch M."/>
            <person name="Goldberg J."/>
            <person name="Griggs A."/>
            <person name="Gujja S."/>
            <person name="Heilman E.R."/>
            <person name="Heiman D."/>
            <person name="Howarth C."/>
            <person name="Mehta T."/>
            <person name="Neiman D."/>
            <person name="Pearson M."/>
            <person name="Roberts A."/>
            <person name="Saif S."/>
            <person name="Shea T."/>
            <person name="Shenoy N."/>
            <person name="Sisk P."/>
            <person name="Stolte C."/>
            <person name="Sykes S."/>
            <person name="White J."/>
            <person name="Yandava C."/>
            <person name="Haas B."/>
            <person name="Henn M.R."/>
            <person name="Nusbaum C."/>
            <person name="Birren B."/>
        </authorList>
    </citation>
    <scope>NUCLEOTIDE SEQUENCE [LARGE SCALE GENOMIC DNA]</scope>
</reference>
<accession>A0A1S0TKG4</accession>
<dbReference type="InParanoid" id="A0A1S0TKG4"/>
<evidence type="ECO:0000256" key="1">
    <source>
        <dbReference type="SAM" id="Phobius"/>
    </source>
</evidence>
<feature type="non-terminal residue" evidence="2">
    <location>
        <position position="93"/>
    </location>
</feature>
<dbReference type="EMBL" id="JH712310">
    <property type="protein sequence ID" value="EFO15650.1"/>
    <property type="molecule type" value="Genomic_DNA"/>
</dbReference>
<proteinExistence type="predicted"/>
<dbReference type="InterPro" id="IPR019425">
    <property type="entry name" value="7TM_GPCR_serpentine_rcpt_Srt"/>
</dbReference>